<gene>
    <name evidence="2" type="ORF">LCGC14_0159670</name>
</gene>
<dbReference type="AlphaFoldDB" id="A0A0F9XY24"/>
<feature type="domain" description="DUF4123" evidence="1">
    <location>
        <begin position="37"/>
        <end position="135"/>
    </location>
</feature>
<evidence type="ECO:0000259" key="1">
    <source>
        <dbReference type="Pfam" id="PF13503"/>
    </source>
</evidence>
<organism evidence="2">
    <name type="scientific">marine sediment metagenome</name>
    <dbReference type="NCBI Taxonomy" id="412755"/>
    <lineage>
        <taxon>unclassified sequences</taxon>
        <taxon>metagenomes</taxon>
        <taxon>ecological metagenomes</taxon>
    </lineage>
</organism>
<dbReference type="EMBL" id="LAZR01000059">
    <property type="protein sequence ID" value="KKN97278.1"/>
    <property type="molecule type" value="Genomic_DNA"/>
</dbReference>
<name>A0A0F9XY24_9ZZZZ</name>
<reference evidence="2" key="1">
    <citation type="journal article" date="2015" name="Nature">
        <title>Complex archaea that bridge the gap between prokaryotes and eukaryotes.</title>
        <authorList>
            <person name="Spang A."/>
            <person name="Saw J.H."/>
            <person name="Jorgensen S.L."/>
            <person name="Zaremba-Niedzwiedzka K."/>
            <person name="Martijn J."/>
            <person name="Lind A.E."/>
            <person name="van Eijk R."/>
            <person name="Schleper C."/>
            <person name="Guy L."/>
            <person name="Ettema T.J."/>
        </authorList>
    </citation>
    <scope>NUCLEOTIDE SEQUENCE</scope>
</reference>
<dbReference type="Pfam" id="PF13503">
    <property type="entry name" value="DUF4123"/>
    <property type="match status" value="1"/>
</dbReference>
<sequence>MKADTLPPWQRSSSSEAPEIERYALIELSHLPVSARTALFNELVQDSHYWPLVKDESQPHLQREGPWVLQVRQDKLDKLLALDGIVCALQGWIESPLTGTELASHLAPAMAVENPQKQRSLLRFYLPDVITQLHKDALENPANALFLGVTRWWYRDATLGWTALEGKALPESLPPWQLTVDEARWQSLHGEPEVMQLTAELVDFSPSLFEGICLCERPRQVAKALMQASNYGLTAIADKRTFVYVQLSQGNDAWASEDMQGLLQRASGGEATLADLLTTTYQQAEEC</sequence>
<accession>A0A0F9XY24</accession>
<proteinExistence type="predicted"/>
<comment type="caution">
    <text evidence="2">The sequence shown here is derived from an EMBL/GenBank/DDBJ whole genome shotgun (WGS) entry which is preliminary data.</text>
</comment>
<evidence type="ECO:0000313" key="2">
    <source>
        <dbReference type="EMBL" id="KKN97278.1"/>
    </source>
</evidence>
<protein>
    <recommendedName>
        <fullName evidence="1">DUF4123 domain-containing protein</fullName>
    </recommendedName>
</protein>
<dbReference type="InterPro" id="IPR025391">
    <property type="entry name" value="DUF4123"/>
</dbReference>